<dbReference type="AlphaFoldDB" id="B0DKV7"/>
<accession>B0DKV7</accession>
<dbReference type="HOGENOM" id="CLU_1938533_0_0_1"/>
<dbReference type="KEGG" id="lbc:LACBIDRAFT_330306"/>
<dbReference type="Proteomes" id="UP000001194">
    <property type="component" value="Unassembled WGS sequence"/>
</dbReference>
<organism evidence="2">
    <name type="scientific">Laccaria bicolor (strain S238N-H82 / ATCC MYA-4686)</name>
    <name type="common">Bicoloured deceiver</name>
    <name type="synonym">Laccaria laccata var. bicolor</name>
    <dbReference type="NCBI Taxonomy" id="486041"/>
    <lineage>
        <taxon>Eukaryota</taxon>
        <taxon>Fungi</taxon>
        <taxon>Dikarya</taxon>
        <taxon>Basidiomycota</taxon>
        <taxon>Agaricomycotina</taxon>
        <taxon>Agaricomycetes</taxon>
        <taxon>Agaricomycetidae</taxon>
        <taxon>Agaricales</taxon>
        <taxon>Agaricineae</taxon>
        <taxon>Hydnangiaceae</taxon>
        <taxon>Laccaria</taxon>
    </lineage>
</organism>
<dbReference type="EMBL" id="DS547116">
    <property type="protein sequence ID" value="EDR04714.1"/>
    <property type="molecule type" value="Genomic_DNA"/>
</dbReference>
<gene>
    <name evidence="1" type="ORF">LACBIDRAFT_330306</name>
</gene>
<dbReference type="GeneID" id="6080283"/>
<evidence type="ECO:0000313" key="1">
    <source>
        <dbReference type="EMBL" id="EDR04714.1"/>
    </source>
</evidence>
<proteinExistence type="predicted"/>
<name>B0DKV7_LACBS</name>
<dbReference type="InParanoid" id="B0DKV7"/>
<keyword evidence="2" id="KW-1185">Reference proteome</keyword>
<sequence length="130" mass="14851">MEIRYIIEIWADNCQEQLARRDGVKLEGADVLKKLQMDGNQTLKYGLLHGKLLGSDGMSRDLGWHLTRSDRFGITFVGAEITMEQVRLTWTCDTTGIAVLRRSTLSWRLIHDLNAGIHPPERPFIQDNES</sequence>
<reference evidence="1 2" key="1">
    <citation type="journal article" date="2008" name="Nature">
        <title>The genome of Laccaria bicolor provides insights into mycorrhizal symbiosis.</title>
        <authorList>
            <person name="Martin F."/>
            <person name="Aerts A."/>
            <person name="Ahren D."/>
            <person name="Brun A."/>
            <person name="Danchin E.G.J."/>
            <person name="Duchaussoy F."/>
            <person name="Gibon J."/>
            <person name="Kohler A."/>
            <person name="Lindquist E."/>
            <person name="Pereda V."/>
            <person name="Salamov A."/>
            <person name="Shapiro H.J."/>
            <person name="Wuyts J."/>
            <person name="Blaudez D."/>
            <person name="Buee M."/>
            <person name="Brokstein P."/>
            <person name="Canbaeck B."/>
            <person name="Cohen D."/>
            <person name="Courty P.E."/>
            <person name="Coutinho P.M."/>
            <person name="Delaruelle C."/>
            <person name="Detter J.C."/>
            <person name="Deveau A."/>
            <person name="DiFazio S."/>
            <person name="Duplessis S."/>
            <person name="Fraissinet-Tachet L."/>
            <person name="Lucic E."/>
            <person name="Frey-Klett P."/>
            <person name="Fourrey C."/>
            <person name="Feussner I."/>
            <person name="Gay G."/>
            <person name="Grimwood J."/>
            <person name="Hoegger P.J."/>
            <person name="Jain P."/>
            <person name="Kilaru S."/>
            <person name="Labbe J."/>
            <person name="Lin Y.C."/>
            <person name="Legue V."/>
            <person name="Le Tacon F."/>
            <person name="Marmeisse R."/>
            <person name="Melayah D."/>
            <person name="Montanini B."/>
            <person name="Muratet M."/>
            <person name="Nehls U."/>
            <person name="Niculita-Hirzel H."/>
            <person name="Oudot-Le Secq M.P."/>
            <person name="Peter M."/>
            <person name="Quesneville H."/>
            <person name="Rajashekar B."/>
            <person name="Reich M."/>
            <person name="Rouhier N."/>
            <person name="Schmutz J."/>
            <person name="Yin T."/>
            <person name="Chalot M."/>
            <person name="Henrissat B."/>
            <person name="Kuees U."/>
            <person name="Lucas S."/>
            <person name="Van de Peer Y."/>
            <person name="Podila G.K."/>
            <person name="Polle A."/>
            <person name="Pukkila P.J."/>
            <person name="Richardson P.M."/>
            <person name="Rouze P."/>
            <person name="Sanders I.R."/>
            <person name="Stajich J.E."/>
            <person name="Tunlid A."/>
            <person name="Tuskan G."/>
            <person name="Grigoriev I.V."/>
        </authorList>
    </citation>
    <scope>NUCLEOTIDE SEQUENCE [LARGE SCALE GENOMIC DNA]</scope>
    <source>
        <strain evidence="2">S238N-H82 / ATCC MYA-4686</strain>
    </source>
</reference>
<protein>
    <submittedName>
        <fullName evidence="1">Predicted protein</fullName>
    </submittedName>
</protein>
<evidence type="ECO:0000313" key="2">
    <source>
        <dbReference type="Proteomes" id="UP000001194"/>
    </source>
</evidence>
<dbReference type="RefSeq" id="XP_001884538.1">
    <property type="nucleotide sequence ID" value="XM_001884503.1"/>
</dbReference>